<dbReference type="InterPro" id="IPR000639">
    <property type="entry name" value="Epox_hydrolase-like"/>
</dbReference>
<dbReference type="InterPro" id="IPR000073">
    <property type="entry name" value="AB_hydrolase_1"/>
</dbReference>
<dbReference type="PRINTS" id="PR00412">
    <property type="entry name" value="EPOXHYDRLASE"/>
</dbReference>
<dbReference type="SUPFAM" id="SSF53474">
    <property type="entry name" value="alpha/beta-Hydrolases"/>
    <property type="match status" value="1"/>
</dbReference>
<protein>
    <submittedName>
        <fullName evidence="3">Soluble epoxide hydrolase</fullName>
        <ecNumber evidence="3">3.3.2.10</ecNumber>
    </submittedName>
</protein>
<dbReference type="InterPro" id="IPR029058">
    <property type="entry name" value="AB_hydrolase_fold"/>
</dbReference>
<dbReference type="RefSeq" id="WP_354699287.1">
    <property type="nucleotide sequence ID" value="NZ_CP114014.1"/>
</dbReference>
<dbReference type="PRINTS" id="PR00111">
    <property type="entry name" value="ABHYDROLASE"/>
</dbReference>
<dbReference type="GO" id="GO:0004301">
    <property type="term" value="F:epoxide hydrolase activity"/>
    <property type="evidence" value="ECO:0007669"/>
    <property type="project" value="UniProtKB-EC"/>
</dbReference>
<reference evidence="3" key="1">
    <citation type="submission" date="2022-12" db="EMBL/GenBank/DDBJ databases">
        <title>Paraconexibacter alkalitolerans sp. nov. and Baekduia alba sp. nov., isolated from soil and emended description of the genera Paraconexibacter (Chun et al., 2020) and Baekduia (An et al., 2020).</title>
        <authorList>
            <person name="Vieira S."/>
            <person name="Huber K.J."/>
            <person name="Geppert A."/>
            <person name="Wolf J."/>
            <person name="Neumann-Schaal M."/>
            <person name="Muesken M."/>
            <person name="Overmann J."/>
        </authorList>
    </citation>
    <scope>NUCLEOTIDE SEQUENCE</scope>
    <source>
        <strain evidence="3">AEG42_29</strain>
    </source>
</reference>
<dbReference type="KEGG" id="parq:DSM112329_04998"/>
<evidence type="ECO:0000313" key="3">
    <source>
        <dbReference type="EMBL" id="XAY08102.1"/>
    </source>
</evidence>
<dbReference type="EC" id="3.3.2.10" evidence="3"/>
<evidence type="ECO:0000259" key="2">
    <source>
        <dbReference type="Pfam" id="PF00561"/>
    </source>
</evidence>
<keyword evidence="1 3" id="KW-0378">Hydrolase</keyword>
<gene>
    <name evidence="3" type="ORF">DSM112329_04998</name>
</gene>
<accession>A0AAU7B358</accession>
<organism evidence="3">
    <name type="scientific">Paraconexibacter sp. AEG42_29</name>
    <dbReference type="NCBI Taxonomy" id="2997339"/>
    <lineage>
        <taxon>Bacteria</taxon>
        <taxon>Bacillati</taxon>
        <taxon>Actinomycetota</taxon>
        <taxon>Thermoleophilia</taxon>
        <taxon>Solirubrobacterales</taxon>
        <taxon>Paraconexibacteraceae</taxon>
        <taxon>Paraconexibacter</taxon>
    </lineage>
</organism>
<dbReference type="AlphaFoldDB" id="A0AAU7B358"/>
<evidence type="ECO:0000256" key="1">
    <source>
        <dbReference type="ARBA" id="ARBA00022801"/>
    </source>
</evidence>
<name>A0AAU7B358_9ACTN</name>
<proteinExistence type="predicted"/>
<dbReference type="Pfam" id="PF00561">
    <property type="entry name" value="Abhydrolase_1"/>
    <property type="match status" value="1"/>
</dbReference>
<dbReference type="EMBL" id="CP114014">
    <property type="protein sequence ID" value="XAY08102.1"/>
    <property type="molecule type" value="Genomic_DNA"/>
</dbReference>
<sequence length="289" mass="31870">MRPFPPCEGAEHAYVVTPEGLRMHVASMGPADGPVVVLLHGWPEHWWLWHEVMGPLSAAGYRVLAPDLRGFGWSEITAGGYDKEQFATDVLGLLDALGVDAFDLVGHDWGGWTAQLMAIRAPQRVRRLALLNIPHVWQAPGDVGRHLHRLYYQPLVGAPGLGPLVQRSPALWWIMRSAGLPKASVAEFRAALRAPGRAVAGSKVYRTFLAREMPAIARGRYETARISAPVRVLFGLDDVAIDVSMLDRFEDHADDVRITTVPDCGHFIVDEQPARVTSWLLDEVLAESV</sequence>
<dbReference type="Gene3D" id="3.40.50.1820">
    <property type="entry name" value="alpha/beta hydrolase"/>
    <property type="match status" value="1"/>
</dbReference>
<feature type="domain" description="AB hydrolase-1" evidence="2">
    <location>
        <begin position="34"/>
        <end position="272"/>
    </location>
</feature>
<dbReference type="PANTHER" id="PTHR43329">
    <property type="entry name" value="EPOXIDE HYDROLASE"/>
    <property type="match status" value="1"/>
</dbReference>